<dbReference type="Gene3D" id="3.30.565.10">
    <property type="entry name" value="Histidine kinase-like ATPase, C-terminal domain"/>
    <property type="match status" value="1"/>
</dbReference>
<keyword evidence="8" id="KW-0547">Nucleotide-binding</keyword>
<keyword evidence="10" id="KW-0067">ATP-binding</keyword>
<evidence type="ECO:0000256" key="9">
    <source>
        <dbReference type="ARBA" id="ARBA00022777"/>
    </source>
</evidence>
<accession>A0A431TYW0</accession>
<feature type="domain" description="HPt" evidence="20">
    <location>
        <begin position="653"/>
        <end position="754"/>
    </location>
</feature>
<keyword evidence="5 17" id="KW-0597">Phosphoprotein</keyword>
<keyword evidence="12" id="KW-0902">Two-component regulatory system</keyword>
<feature type="domain" description="Histidine kinase" evidence="18">
    <location>
        <begin position="270"/>
        <end position="494"/>
    </location>
</feature>
<gene>
    <name evidence="21" type="ORF">EJV47_19115</name>
</gene>
<comment type="subunit">
    <text evidence="14">At low DSF concentrations, interacts with RpfF.</text>
</comment>
<evidence type="ECO:0000256" key="10">
    <source>
        <dbReference type="ARBA" id="ARBA00022840"/>
    </source>
</evidence>
<dbReference type="PROSITE" id="PS50109">
    <property type="entry name" value="HIS_KIN"/>
    <property type="match status" value="1"/>
</dbReference>
<dbReference type="SMART" id="SM00388">
    <property type="entry name" value="HisKA"/>
    <property type="match status" value="1"/>
</dbReference>
<dbReference type="Gene3D" id="3.40.50.2300">
    <property type="match status" value="1"/>
</dbReference>
<evidence type="ECO:0000256" key="8">
    <source>
        <dbReference type="ARBA" id="ARBA00022741"/>
    </source>
</evidence>
<dbReference type="InterPro" id="IPR036097">
    <property type="entry name" value="HisK_dim/P_sf"/>
</dbReference>
<evidence type="ECO:0000256" key="17">
    <source>
        <dbReference type="PROSITE-ProRule" id="PRU00169"/>
    </source>
</evidence>
<reference evidence="21 22" key="1">
    <citation type="submission" date="2018-12" db="EMBL/GenBank/DDBJ databases">
        <title>Hymenobacter gummosus sp. nov., isolated from a spring.</title>
        <authorList>
            <person name="Nie L."/>
        </authorList>
    </citation>
    <scope>NUCLEOTIDE SEQUENCE [LARGE SCALE GENOMIC DNA]</scope>
    <source>
        <strain evidence="21 22">KCTC 52166</strain>
    </source>
</reference>
<keyword evidence="6" id="KW-0808">Transferase</keyword>
<dbReference type="InterPro" id="IPR004358">
    <property type="entry name" value="Sig_transdc_His_kin-like_C"/>
</dbReference>
<keyword evidence="13" id="KW-0472">Membrane</keyword>
<dbReference type="FunFam" id="3.30.565.10:FF:000010">
    <property type="entry name" value="Sensor histidine kinase RcsC"/>
    <property type="match status" value="1"/>
</dbReference>
<evidence type="ECO:0000313" key="22">
    <source>
        <dbReference type="Proteomes" id="UP000282184"/>
    </source>
</evidence>
<dbReference type="PRINTS" id="PR00344">
    <property type="entry name" value="BCTRLSENSOR"/>
</dbReference>
<dbReference type="GO" id="GO:0000155">
    <property type="term" value="F:phosphorelay sensor kinase activity"/>
    <property type="evidence" value="ECO:0007669"/>
    <property type="project" value="InterPro"/>
</dbReference>
<keyword evidence="7" id="KW-0812">Transmembrane</keyword>
<evidence type="ECO:0000256" key="3">
    <source>
        <dbReference type="ARBA" id="ARBA00012438"/>
    </source>
</evidence>
<evidence type="ECO:0000256" key="2">
    <source>
        <dbReference type="ARBA" id="ARBA00004651"/>
    </source>
</evidence>
<evidence type="ECO:0000256" key="16">
    <source>
        <dbReference type="PROSITE-ProRule" id="PRU00110"/>
    </source>
</evidence>
<dbReference type="SUPFAM" id="SSF55785">
    <property type="entry name" value="PYP-like sensor domain (PAS domain)"/>
    <property type="match status" value="1"/>
</dbReference>
<dbReference type="InterPro" id="IPR003594">
    <property type="entry name" value="HATPase_dom"/>
</dbReference>
<dbReference type="EMBL" id="RXOF01000012">
    <property type="protein sequence ID" value="RTQ47530.1"/>
    <property type="molecule type" value="Genomic_DNA"/>
</dbReference>
<dbReference type="FunFam" id="1.10.287.130:FF:000002">
    <property type="entry name" value="Two-component osmosensing histidine kinase"/>
    <property type="match status" value="1"/>
</dbReference>
<dbReference type="Proteomes" id="UP000282184">
    <property type="component" value="Unassembled WGS sequence"/>
</dbReference>
<dbReference type="SUPFAM" id="SSF52172">
    <property type="entry name" value="CheY-like"/>
    <property type="match status" value="1"/>
</dbReference>
<dbReference type="InterPro" id="IPR036641">
    <property type="entry name" value="HPT_dom_sf"/>
</dbReference>
<evidence type="ECO:0000256" key="7">
    <source>
        <dbReference type="ARBA" id="ARBA00022692"/>
    </source>
</evidence>
<evidence type="ECO:0000256" key="12">
    <source>
        <dbReference type="ARBA" id="ARBA00023012"/>
    </source>
</evidence>
<dbReference type="Pfam" id="PF08448">
    <property type="entry name" value="PAS_4"/>
    <property type="match status" value="1"/>
</dbReference>
<dbReference type="CDD" id="cd17546">
    <property type="entry name" value="REC_hyHK_CKI1_RcsC-like"/>
    <property type="match status" value="1"/>
</dbReference>
<dbReference type="OrthoDB" id="9797097at2"/>
<keyword evidence="11" id="KW-1133">Transmembrane helix</keyword>
<evidence type="ECO:0000256" key="6">
    <source>
        <dbReference type="ARBA" id="ARBA00022679"/>
    </source>
</evidence>
<dbReference type="GO" id="GO:0005886">
    <property type="term" value="C:plasma membrane"/>
    <property type="evidence" value="ECO:0007669"/>
    <property type="project" value="UniProtKB-SubCell"/>
</dbReference>
<dbReference type="Gene3D" id="1.10.287.130">
    <property type="match status" value="1"/>
</dbReference>
<comment type="subcellular location">
    <subcellularLocation>
        <location evidence="2">Cell membrane</location>
        <topology evidence="2">Multi-pass membrane protein</topology>
    </subcellularLocation>
</comment>
<dbReference type="RefSeq" id="WP_126694781.1">
    <property type="nucleotide sequence ID" value="NZ_RXOF01000012.1"/>
</dbReference>
<keyword evidence="4" id="KW-1003">Cell membrane</keyword>
<dbReference type="GO" id="GO:0005524">
    <property type="term" value="F:ATP binding"/>
    <property type="evidence" value="ECO:0007669"/>
    <property type="project" value="UniProtKB-KW"/>
</dbReference>
<organism evidence="21 22">
    <name type="scientific">Hymenobacter gummosus</name>
    <dbReference type="NCBI Taxonomy" id="1776032"/>
    <lineage>
        <taxon>Bacteria</taxon>
        <taxon>Pseudomonadati</taxon>
        <taxon>Bacteroidota</taxon>
        <taxon>Cytophagia</taxon>
        <taxon>Cytophagales</taxon>
        <taxon>Hymenobacteraceae</taxon>
        <taxon>Hymenobacter</taxon>
    </lineage>
</organism>
<dbReference type="AlphaFoldDB" id="A0A431TYW0"/>
<sequence>MEPSAALPDNLAAAHAEIQQLRAALAEQQMLARIPVQNPNPIYRLGPNEERLFANPAADKLAAELPLEDQAAARETVYGWVRQALLSGLEARHELRIGQRYFNTCVVPFPAEQYVNLYLVEVTERVQAQQELASQQAFTRQVLDTAPILVYVRDAAGNYLFQNQATRDLGEWLSSVTPTPELAAEQAQQMAAYDAADAQVLQTGQQLIIEDEMTLPNGERRCLHTVKRPLVWQPDGAAHVLGVSTDVTDLKRATEAATAAARARENFLANMSHEIRTPLNGVLGIAAQLAKTQLDRQQRELLGIIRSSGQHLLGVINDVLDMAKINSGKLELAQEPFNICETMFQAAQPLILQAQEKGITFEGTRLHESCPYPWVIGDAHRINQITLNLLSNAVKFTPPGGRIVAGGYLLAETDETLTIEFRFQDSGVGIAPDKLARIFDSFTQAYADTARNFGGTGLGLSISRALAEQMGGHLTVESELGKGSTFAFTVTLPRSLAVAPPPENAASTYDTGQLRGKRMLLVEDNEINRVVARLLLEEWGVALDEAHDGPAGLAQAARQRYDVVLMDIQMPGMSGLEVTSAIRALPEPRLANVPILALTANAFQSDTEQYLAAGMNDCVAKPFDEAELYGKLAALLAPPAYDLTALRQMARGRTEFVHRILRSFLTNVPPTLAELQQAVEADNWPELGRLAHHLKPNLNTLGIREATPLVAELEVLGRPDAPPINTARVRSTAAALAQLVQRVLASLPAELAAPVA</sequence>
<dbReference type="InterPro" id="IPR036890">
    <property type="entry name" value="HATPase_C_sf"/>
</dbReference>
<dbReference type="SUPFAM" id="SSF47226">
    <property type="entry name" value="Histidine-containing phosphotransfer domain, HPT domain"/>
    <property type="match status" value="1"/>
</dbReference>
<dbReference type="CDD" id="cd00082">
    <property type="entry name" value="HisKA"/>
    <property type="match status" value="1"/>
</dbReference>
<evidence type="ECO:0000259" key="18">
    <source>
        <dbReference type="PROSITE" id="PS50109"/>
    </source>
</evidence>
<dbReference type="PANTHER" id="PTHR45339:SF1">
    <property type="entry name" value="HYBRID SIGNAL TRANSDUCTION HISTIDINE KINASE J"/>
    <property type="match status" value="1"/>
</dbReference>
<feature type="modified residue" description="4-aspartylphosphate" evidence="17">
    <location>
        <position position="567"/>
    </location>
</feature>
<evidence type="ECO:0000256" key="15">
    <source>
        <dbReference type="ARBA" id="ARBA00068150"/>
    </source>
</evidence>
<dbReference type="PROSITE" id="PS50894">
    <property type="entry name" value="HPT"/>
    <property type="match status" value="1"/>
</dbReference>
<evidence type="ECO:0000256" key="14">
    <source>
        <dbReference type="ARBA" id="ARBA00064003"/>
    </source>
</evidence>
<proteinExistence type="predicted"/>
<evidence type="ECO:0000256" key="4">
    <source>
        <dbReference type="ARBA" id="ARBA00022475"/>
    </source>
</evidence>
<evidence type="ECO:0000313" key="21">
    <source>
        <dbReference type="EMBL" id="RTQ47530.1"/>
    </source>
</evidence>
<name>A0A431TYW0_9BACT</name>
<protein>
    <recommendedName>
        <fullName evidence="15">Sensory/regulatory protein RpfC</fullName>
        <ecNumber evidence="3">2.7.13.3</ecNumber>
    </recommendedName>
</protein>
<feature type="modified residue" description="Phosphohistidine" evidence="16">
    <location>
        <position position="692"/>
    </location>
</feature>
<dbReference type="Gene3D" id="3.30.450.20">
    <property type="entry name" value="PAS domain"/>
    <property type="match status" value="1"/>
</dbReference>
<dbReference type="InterPro" id="IPR001789">
    <property type="entry name" value="Sig_transdc_resp-reg_receiver"/>
</dbReference>
<dbReference type="Pfam" id="PF00512">
    <property type="entry name" value="HisKA"/>
    <property type="match status" value="1"/>
</dbReference>
<evidence type="ECO:0000256" key="11">
    <source>
        <dbReference type="ARBA" id="ARBA00022989"/>
    </source>
</evidence>
<dbReference type="InterPro" id="IPR008207">
    <property type="entry name" value="Sig_transdc_His_kin_Hpt_dom"/>
</dbReference>
<evidence type="ECO:0000256" key="13">
    <source>
        <dbReference type="ARBA" id="ARBA00023136"/>
    </source>
</evidence>
<dbReference type="PANTHER" id="PTHR45339">
    <property type="entry name" value="HYBRID SIGNAL TRANSDUCTION HISTIDINE KINASE J"/>
    <property type="match status" value="1"/>
</dbReference>
<dbReference type="InterPro" id="IPR003661">
    <property type="entry name" value="HisK_dim/P_dom"/>
</dbReference>
<dbReference type="SMART" id="SM00387">
    <property type="entry name" value="HATPase_c"/>
    <property type="match status" value="1"/>
</dbReference>
<dbReference type="EC" id="2.7.13.3" evidence="3"/>
<dbReference type="InterPro" id="IPR005467">
    <property type="entry name" value="His_kinase_dom"/>
</dbReference>
<dbReference type="Pfam" id="PF02518">
    <property type="entry name" value="HATPase_c"/>
    <property type="match status" value="1"/>
</dbReference>
<dbReference type="InterPro" id="IPR013656">
    <property type="entry name" value="PAS_4"/>
</dbReference>
<dbReference type="InterPro" id="IPR035965">
    <property type="entry name" value="PAS-like_dom_sf"/>
</dbReference>
<dbReference type="SMART" id="SM00448">
    <property type="entry name" value="REC"/>
    <property type="match status" value="1"/>
</dbReference>
<keyword evidence="9" id="KW-0418">Kinase</keyword>
<evidence type="ECO:0000256" key="5">
    <source>
        <dbReference type="ARBA" id="ARBA00022553"/>
    </source>
</evidence>
<dbReference type="InterPro" id="IPR011006">
    <property type="entry name" value="CheY-like_superfamily"/>
</dbReference>
<evidence type="ECO:0000256" key="1">
    <source>
        <dbReference type="ARBA" id="ARBA00000085"/>
    </source>
</evidence>
<dbReference type="Pfam" id="PF01627">
    <property type="entry name" value="Hpt"/>
    <property type="match status" value="1"/>
</dbReference>
<comment type="catalytic activity">
    <reaction evidence="1">
        <text>ATP + protein L-histidine = ADP + protein N-phospho-L-histidine.</text>
        <dbReference type="EC" id="2.7.13.3"/>
    </reaction>
</comment>
<evidence type="ECO:0000259" key="20">
    <source>
        <dbReference type="PROSITE" id="PS50894"/>
    </source>
</evidence>
<dbReference type="PROSITE" id="PS50110">
    <property type="entry name" value="RESPONSE_REGULATORY"/>
    <property type="match status" value="1"/>
</dbReference>
<feature type="domain" description="Response regulatory" evidence="19">
    <location>
        <begin position="518"/>
        <end position="636"/>
    </location>
</feature>
<dbReference type="CDD" id="cd16922">
    <property type="entry name" value="HATPase_EvgS-ArcB-TorS-like"/>
    <property type="match status" value="1"/>
</dbReference>
<dbReference type="Pfam" id="PF00072">
    <property type="entry name" value="Response_reg"/>
    <property type="match status" value="1"/>
</dbReference>
<dbReference type="Gene3D" id="1.20.120.160">
    <property type="entry name" value="HPT domain"/>
    <property type="match status" value="1"/>
</dbReference>
<dbReference type="SUPFAM" id="SSF47384">
    <property type="entry name" value="Homodimeric domain of signal transducing histidine kinase"/>
    <property type="match status" value="1"/>
</dbReference>
<comment type="caution">
    <text evidence="21">The sequence shown here is derived from an EMBL/GenBank/DDBJ whole genome shotgun (WGS) entry which is preliminary data.</text>
</comment>
<dbReference type="SUPFAM" id="SSF55874">
    <property type="entry name" value="ATPase domain of HSP90 chaperone/DNA topoisomerase II/histidine kinase"/>
    <property type="match status" value="1"/>
</dbReference>
<keyword evidence="22" id="KW-1185">Reference proteome</keyword>
<evidence type="ECO:0000259" key="19">
    <source>
        <dbReference type="PROSITE" id="PS50110"/>
    </source>
</evidence>